<organism evidence="9 10">
    <name type="scientific">Paenibacillus taichungensis</name>
    <dbReference type="NCBI Taxonomy" id="484184"/>
    <lineage>
        <taxon>Bacteria</taxon>
        <taxon>Bacillati</taxon>
        <taxon>Bacillota</taxon>
        <taxon>Bacilli</taxon>
        <taxon>Bacillales</taxon>
        <taxon>Paenibacillaceae</taxon>
        <taxon>Paenibacillus</taxon>
    </lineage>
</organism>
<dbReference type="PROSITE" id="PS50850">
    <property type="entry name" value="MFS"/>
    <property type="match status" value="1"/>
</dbReference>
<evidence type="ECO:0000313" key="10">
    <source>
        <dbReference type="Proteomes" id="UP000250642"/>
    </source>
</evidence>
<evidence type="ECO:0000256" key="2">
    <source>
        <dbReference type="ARBA" id="ARBA00022448"/>
    </source>
</evidence>
<evidence type="ECO:0000256" key="5">
    <source>
        <dbReference type="ARBA" id="ARBA00022989"/>
    </source>
</evidence>
<feature type="transmembrane region" description="Helical" evidence="7">
    <location>
        <begin position="88"/>
        <end position="109"/>
    </location>
</feature>
<keyword evidence="6 7" id="KW-0472">Membrane</keyword>
<feature type="transmembrane region" description="Helical" evidence="7">
    <location>
        <begin position="383"/>
        <end position="400"/>
    </location>
</feature>
<accession>A0A329QKA3</accession>
<feature type="transmembrane region" description="Helical" evidence="7">
    <location>
        <begin position="13"/>
        <end position="36"/>
    </location>
</feature>
<dbReference type="InterPro" id="IPR020846">
    <property type="entry name" value="MFS_dom"/>
</dbReference>
<dbReference type="GO" id="GO:0005886">
    <property type="term" value="C:plasma membrane"/>
    <property type="evidence" value="ECO:0007669"/>
    <property type="project" value="UniProtKB-SubCell"/>
</dbReference>
<dbReference type="Pfam" id="PF07690">
    <property type="entry name" value="MFS_1"/>
    <property type="match status" value="1"/>
</dbReference>
<dbReference type="Gene3D" id="1.20.1250.20">
    <property type="entry name" value="MFS general substrate transporter like domains"/>
    <property type="match status" value="1"/>
</dbReference>
<feature type="transmembrane region" description="Helical" evidence="7">
    <location>
        <begin position="359"/>
        <end position="377"/>
    </location>
</feature>
<dbReference type="InterPro" id="IPR011701">
    <property type="entry name" value="MFS"/>
</dbReference>
<feature type="transmembrane region" description="Helical" evidence="7">
    <location>
        <begin position="261"/>
        <end position="282"/>
    </location>
</feature>
<sequence length="426" mass="47562">MKTLFRNPTFCKLFIAAFASQLGTVIGNMAFAFYLVDRYSERPSLATLAELMYSLPTLAVFWIVGVIADRFDRKHIAAYSDWIRAGLTLLLLLFVHYDMLFFCFLMLFLRSSISKFFGPAEMGLLQGSIDQEQYVQASGLNQMIMGMFMLFGMSLGAAAYHYIGIKGAFIIDGVSFLISGLLLAWGDFPERARTPNGRTAIRELRLSLLFKDFWHGLRYIAGNRLLLVLISGFLFFGIVNGVFSVLPIFAMKYKLSPDNYVVHSSLITVFLGIGFLIGSIIAPHFIKRFTRTPILISGLFISSLLIGGFGTTMRIEIYLFLILLAGIAIAPINIALGSWMPELVPPQNMGRVNSLIEPIMMLGHSLALGGIALAFPVWLSVTWLHYMLAFCTLAVSFFYLKFLPSLVRNRLVYATAEKTITDGKEA</sequence>
<comment type="subcellular location">
    <subcellularLocation>
        <location evidence="1">Cell membrane</location>
        <topology evidence="1">Multi-pass membrane protein</topology>
    </subcellularLocation>
</comment>
<evidence type="ECO:0000256" key="7">
    <source>
        <dbReference type="SAM" id="Phobius"/>
    </source>
</evidence>
<dbReference type="InterPro" id="IPR036259">
    <property type="entry name" value="MFS_trans_sf"/>
</dbReference>
<reference evidence="9 10" key="1">
    <citation type="submission" date="2018-04" db="EMBL/GenBank/DDBJ databases">
        <title>Paenibacillus taichungensis Genome sequencing and assembly.</title>
        <authorList>
            <person name="Xu J."/>
            <person name="Rensing C."/>
            <person name="Mazhar H.S."/>
        </authorList>
    </citation>
    <scope>NUCLEOTIDE SEQUENCE [LARGE SCALE GENOMIC DNA]</scope>
    <source>
        <strain evidence="9 10">NC1</strain>
    </source>
</reference>
<feature type="domain" description="Major facilitator superfamily (MFS) profile" evidence="8">
    <location>
        <begin position="224"/>
        <end position="426"/>
    </location>
</feature>
<dbReference type="AlphaFoldDB" id="A0A329QKA3"/>
<dbReference type="CDD" id="cd06173">
    <property type="entry name" value="MFS_MefA_like"/>
    <property type="match status" value="1"/>
</dbReference>
<keyword evidence="2" id="KW-0813">Transport</keyword>
<dbReference type="RefSeq" id="WP_113054735.1">
    <property type="nucleotide sequence ID" value="NZ_QEVW01000014.1"/>
</dbReference>
<feature type="transmembrane region" description="Helical" evidence="7">
    <location>
        <begin position="317"/>
        <end position="339"/>
    </location>
</feature>
<evidence type="ECO:0000256" key="3">
    <source>
        <dbReference type="ARBA" id="ARBA00022475"/>
    </source>
</evidence>
<name>A0A329QKA3_9BACL</name>
<keyword evidence="3" id="KW-1003">Cell membrane</keyword>
<evidence type="ECO:0000256" key="1">
    <source>
        <dbReference type="ARBA" id="ARBA00004651"/>
    </source>
</evidence>
<dbReference type="GO" id="GO:0022857">
    <property type="term" value="F:transmembrane transporter activity"/>
    <property type="evidence" value="ECO:0007669"/>
    <property type="project" value="InterPro"/>
</dbReference>
<dbReference type="PANTHER" id="PTHR43266">
    <property type="entry name" value="MACROLIDE-EFFLUX PROTEIN"/>
    <property type="match status" value="1"/>
</dbReference>
<feature type="transmembrane region" description="Helical" evidence="7">
    <location>
        <begin position="225"/>
        <end position="249"/>
    </location>
</feature>
<feature type="transmembrane region" description="Helical" evidence="7">
    <location>
        <begin position="48"/>
        <end position="68"/>
    </location>
</feature>
<evidence type="ECO:0000259" key="8">
    <source>
        <dbReference type="PROSITE" id="PS50850"/>
    </source>
</evidence>
<evidence type="ECO:0000256" key="4">
    <source>
        <dbReference type="ARBA" id="ARBA00022692"/>
    </source>
</evidence>
<gene>
    <name evidence="9" type="ORF">DC345_20915</name>
</gene>
<dbReference type="PANTHER" id="PTHR43266:SF8">
    <property type="entry name" value="MACROLIDE-EFFLUX PROTEIN"/>
    <property type="match status" value="1"/>
</dbReference>
<evidence type="ECO:0000313" key="9">
    <source>
        <dbReference type="EMBL" id="RAW12754.1"/>
    </source>
</evidence>
<evidence type="ECO:0000256" key="6">
    <source>
        <dbReference type="ARBA" id="ARBA00023136"/>
    </source>
</evidence>
<keyword evidence="5 7" id="KW-1133">Transmembrane helix</keyword>
<dbReference type="SUPFAM" id="SSF103473">
    <property type="entry name" value="MFS general substrate transporter"/>
    <property type="match status" value="1"/>
</dbReference>
<proteinExistence type="predicted"/>
<dbReference type="Proteomes" id="UP000250642">
    <property type="component" value="Unassembled WGS sequence"/>
</dbReference>
<feature type="transmembrane region" description="Helical" evidence="7">
    <location>
        <begin position="143"/>
        <end position="163"/>
    </location>
</feature>
<protein>
    <submittedName>
        <fullName evidence="9">MFS transporter</fullName>
    </submittedName>
</protein>
<keyword evidence="4 7" id="KW-0812">Transmembrane</keyword>
<comment type="caution">
    <text evidence="9">The sequence shown here is derived from an EMBL/GenBank/DDBJ whole genome shotgun (WGS) entry which is preliminary data.</text>
</comment>
<dbReference type="EMBL" id="QEVW01000014">
    <property type="protein sequence ID" value="RAW12754.1"/>
    <property type="molecule type" value="Genomic_DNA"/>
</dbReference>
<feature type="transmembrane region" description="Helical" evidence="7">
    <location>
        <begin position="294"/>
        <end position="311"/>
    </location>
</feature>